<evidence type="ECO:0000313" key="14">
    <source>
        <dbReference type="Proteomes" id="UP001454036"/>
    </source>
</evidence>
<evidence type="ECO:0000256" key="2">
    <source>
        <dbReference type="ARBA" id="ARBA00022475"/>
    </source>
</evidence>
<evidence type="ECO:0000313" key="13">
    <source>
        <dbReference type="EMBL" id="GAA0160560.1"/>
    </source>
</evidence>
<keyword evidence="8" id="KW-0449">Lipoprotein</keyword>
<dbReference type="CDD" id="cd11019">
    <property type="entry name" value="OsENODL1_like"/>
    <property type="match status" value="1"/>
</dbReference>
<accession>A0AAV3QAR3</accession>
<evidence type="ECO:0000259" key="12">
    <source>
        <dbReference type="PROSITE" id="PS51485"/>
    </source>
</evidence>
<sequence length="181" mass="20045">MASLVPRLVFVLFLLFSFSQAREFWLKGKHNSWKIPSSPDEFTNWARKLRFQIGDSIVMEYDSKSDSILEVNEQDYKDCNKANPIKSYQDGNTSINLNRSGWFYFISGGDGHCEKGQKLAIEVLNAKHAMSPTPSSEGFGGAPGPAPVATSKASDTLGLRMTTSGIFMACLWSFLVMVTSV</sequence>
<dbReference type="InterPro" id="IPR041846">
    <property type="entry name" value="ENL_dom"/>
</dbReference>
<dbReference type="GO" id="GO:0098552">
    <property type="term" value="C:side of membrane"/>
    <property type="evidence" value="ECO:0007669"/>
    <property type="project" value="UniProtKB-KW"/>
</dbReference>
<dbReference type="InterPro" id="IPR003245">
    <property type="entry name" value="Phytocyanin_dom"/>
</dbReference>
<keyword evidence="3" id="KW-0336">GPI-anchor</keyword>
<evidence type="ECO:0000256" key="6">
    <source>
        <dbReference type="ARBA" id="ARBA00023157"/>
    </source>
</evidence>
<keyword evidence="2" id="KW-1003">Cell membrane</keyword>
<feature type="transmembrane region" description="Helical" evidence="10">
    <location>
        <begin position="157"/>
        <end position="178"/>
    </location>
</feature>
<reference evidence="13 14" key="1">
    <citation type="submission" date="2024-01" db="EMBL/GenBank/DDBJ databases">
        <title>The complete chloroplast genome sequence of Lithospermum erythrorhizon: insights into the phylogenetic relationship among Boraginaceae species and the maternal lineages of purple gromwells.</title>
        <authorList>
            <person name="Okada T."/>
            <person name="Watanabe K."/>
        </authorList>
    </citation>
    <scope>NUCLEOTIDE SEQUENCE [LARGE SCALE GENOMIC DNA]</scope>
</reference>
<dbReference type="PANTHER" id="PTHR33021:SF505">
    <property type="entry name" value="EARLY NODULIN-LIKE PROTEIN 1"/>
    <property type="match status" value="1"/>
</dbReference>
<dbReference type="GO" id="GO:0005886">
    <property type="term" value="C:plasma membrane"/>
    <property type="evidence" value="ECO:0007669"/>
    <property type="project" value="UniProtKB-SubCell"/>
</dbReference>
<dbReference type="FunFam" id="2.60.40.420:FF:000010">
    <property type="entry name" value="Early nodulin-like protein 1"/>
    <property type="match status" value="1"/>
</dbReference>
<comment type="caution">
    <text evidence="13">The sequence shown here is derived from an EMBL/GenBank/DDBJ whole genome shotgun (WGS) entry which is preliminary data.</text>
</comment>
<evidence type="ECO:0000256" key="1">
    <source>
        <dbReference type="ARBA" id="ARBA00004609"/>
    </source>
</evidence>
<feature type="chain" id="PRO_5043539708" description="Phytocyanin domain-containing protein" evidence="11">
    <location>
        <begin position="22"/>
        <end position="181"/>
    </location>
</feature>
<feature type="domain" description="Phytocyanin" evidence="12">
    <location>
        <begin position="22"/>
        <end position="125"/>
    </location>
</feature>
<dbReference type="Proteomes" id="UP001454036">
    <property type="component" value="Unassembled WGS sequence"/>
</dbReference>
<keyword evidence="10" id="KW-0812">Transmembrane</keyword>
<evidence type="ECO:0000256" key="11">
    <source>
        <dbReference type="SAM" id="SignalP"/>
    </source>
</evidence>
<keyword evidence="5 10" id="KW-0472">Membrane</keyword>
<comment type="similarity">
    <text evidence="9">Belongs to the early nodulin-like (ENODL) family.</text>
</comment>
<dbReference type="Gene3D" id="2.60.40.420">
    <property type="entry name" value="Cupredoxins - blue copper proteins"/>
    <property type="match status" value="1"/>
</dbReference>
<evidence type="ECO:0000256" key="9">
    <source>
        <dbReference type="ARBA" id="ARBA00035011"/>
    </source>
</evidence>
<keyword evidence="10" id="KW-1133">Transmembrane helix</keyword>
<name>A0AAV3QAR3_LITER</name>
<comment type="subcellular location">
    <subcellularLocation>
        <location evidence="1">Cell membrane</location>
        <topology evidence="1">Lipid-anchor</topology>
        <topology evidence="1">GPI-anchor</topology>
    </subcellularLocation>
</comment>
<feature type="signal peptide" evidence="11">
    <location>
        <begin position="1"/>
        <end position="21"/>
    </location>
</feature>
<evidence type="ECO:0000256" key="5">
    <source>
        <dbReference type="ARBA" id="ARBA00023136"/>
    </source>
</evidence>
<gene>
    <name evidence="13" type="ORF">LIER_17090</name>
</gene>
<evidence type="ECO:0000256" key="3">
    <source>
        <dbReference type="ARBA" id="ARBA00022622"/>
    </source>
</evidence>
<dbReference type="SUPFAM" id="SSF49503">
    <property type="entry name" value="Cupredoxins"/>
    <property type="match status" value="1"/>
</dbReference>
<evidence type="ECO:0000256" key="8">
    <source>
        <dbReference type="ARBA" id="ARBA00023288"/>
    </source>
</evidence>
<dbReference type="EMBL" id="BAABME010003917">
    <property type="protein sequence ID" value="GAA0160560.1"/>
    <property type="molecule type" value="Genomic_DNA"/>
</dbReference>
<proteinExistence type="inferred from homology"/>
<evidence type="ECO:0000256" key="7">
    <source>
        <dbReference type="ARBA" id="ARBA00023180"/>
    </source>
</evidence>
<organism evidence="13 14">
    <name type="scientific">Lithospermum erythrorhizon</name>
    <name type="common">Purple gromwell</name>
    <name type="synonym">Lithospermum officinale var. erythrorhizon</name>
    <dbReference type="NCBI Taxonomy" id="34254"/>
    <lineage>
        <taxon>Eukaryota</taxon>
        <taxon>Viridiplantae</taxon>
        <taxon>Streptophyta</taxon>
        <taxon>Embryophyta</taxon>
        <taxon>Tracheophyta</taxon>
        <taxon>Spermatophyta</taxon>
        <taxon>Magnoliopsida</taxon>
        <taxon>eudicotyledons</taxon>
        <taxon>Gunneridae</taxon>
        <taxon>Pentapetalae</taxon>
        <taxon>asterids</taxon>
        <taxon>lamiids</taxon>
        <taxon>Boraginales</taxon>
        <taxon>Boraginaceae</taxon>
        <taxon>Boraginoideae</taxon>
        <taxon>Lithospermeae</taxon>
        <taxon>Lithospermum</taxon>
    </lineage>
</organism>
<dbReference type="AlphaFoldDB" id="A0AAV3QAR3"/>
<keyword evidence="6" id="KW-1015">Disulfide bond</keyword>
<keyword evidence="7" id="KW-0325">Glycoprotein</keyword>
<evidence type="ECO:0000256" key="10">
    <source>
        <dbReference type="SAM" id="Phobius"/>
    </source>
</evidence>
<evidence type="ECO:0000256" key="4">
    <source>
        <dbReference type="ARBA" id="ARBA00022729"/>
    </source>
</evidence>
<dbReference type="InterPro" id="IPR008972">
    <property type="entry name" value="Cupredoxin"/>
</dbReference>
<dbReference type="Pfam" id="PF02298">
    <property type="entry name" value="Cu_bind_like"/>
    <property type="match status" value="1"/>
</dbReference>
<protein>
    <recommendedName>
        <fullName evidence="12">Phytocyanin domain-containing protein</fullName>
    </recommendedName>
</protein>
<dbReference type="PROSITE" id="PS51485">
    <property type="entry name" value="PHYTOCYANIN"/>
    <property type="match status" value="1"/>
</dbReference>
<dbReference type="GO" id="GO:0009055">
    <property type="term" value="F:electron transfer activity"/>
    <property type="evidence" value="ECO:0007669"/>
    <property type="project" value="InterPro"/>
</dbReference>
<dbReference type="PANTHER" id="PTHR33021">
    <property type="entry name" value="BLUE COPPER PROTEIN"/>
    <property type="match status" value="1"/>
</dbReference>
<dbReference type="InterPro" id="IPR039391">
    <property type="entry name" value="Phytocyanin-like"/>
</dbReference>
<keyword evidence="14" id="KW-1185">Reference proteome</keyword>
<keyword evidence="4 11" id="KW-0732">Signal</keyword>